<evidence type="ECO:0000256" key="4">
    <source>
        <dbReference type="ARBA" id="ARBA00022692"/>
    </source>
</evidence>
<dbReference type="PROSITE" id="PS50928">
    <property type="entry name" value="ABC_TM1"/>
    <property type="match status" value="1"/>
</dbReference>
<gene>
    <name evidence="9" type="ORF">METZ01_LOCUS376997</name>
</gene>
<dbReference type="InterPro" id="IPR050901">
    <property type="entry name" value="BP-dep_ABC_trans_perm"/>
</dbReference>
<evidence type="ECO:0000256" key="5">
    <source>
        <dbReference type="ARBA" id="ARBA00022989"/>
    </source>
</evidence>
<evidence type="ECO:0000313" key="9">
    <source>
        <dbReference type="EMBL" id="SVD24143.1"/>
    </source>
</evidence>
<evidence type="ECO:0000256" key="7">
    <source>
        <dbReference type="SAM" id="Phobius"/>
    </source>
</evidence>
<evidence type="ECO:0000259" key="8">
    <source>
        <dbReference type="PROSITE" id="PS50928"/>
    </source>
</evidence>
<keyword evidence="4 7" id="KW-0812">Transmembrane</keyword>
<evidence type="ECO:0000256" key="1">
    <source>
        <dbReference type="ARBA" id="ARBA00004651"/>
    </source>
</evidence>
<reference evidence="9" key="1">
    <citation type="submission" date="2018-05" db="EMBL/GenBank/DDBJ databases">
        <authorList>
            <person name="Lanie J.A."/>
            <person name="Ng W.-L."/>
            <person name="Kazmierczak K.M."/>
            <person name="Andrzejewski T.M."/>
            <person name="Davidsen T.M."/>
            <person name="Wayne K.J."/>
            <person name="Tettelin H."/>
            <person name="Glass J.I."/>
            <person name="Rusch D."/>
            <person name="Podicherti R."/>
            <person name="Tsui H.-C.T."/>
            <person name="Winkler M.E."/>
        </authorList>
    </citation>
    <scope>NUCLEOTIDE SEQUENCE</scope>
</reference>
<dbReference type="PANTHER" id="PTHR32243:SF18">
    <property type="entry name" value="INNER MEMBRANE ABC TRANSPORTER PERMEASE PROTEIN YCJP"/>
    <property type="match status" value="1"/>
</dbReference>
<dbReference type="EMBL" id="UINC01138286">
    <property type="protein sequence ID" value="SVD24143.1"/>
    <property type="molecule type" value="Genomic_DNA"/>
</dbReference>
<dbReference type="AlphaFoldDB" id="A0A382TQB5"/>
<dbReference type="SUPFAM" id="SSF161098">
    <property type="entry name" value="MetI-like"/>
    <property type="match status" value="1"/>
</dbReference>
<dbReference type="InterPro" id="IPR035906">
    <property type="entry name" value="MetI-like_sf"/>
</dbReference>
<keyword evidence="5 7" id="KW-1133">Transmembrane helix</keyword>
<dbReference type="PANTHER" id="PTHR32243">
    <property type="entry name" value="MALTOSE TRANSPORT SYSTEM PERMEASE-RELATED"/>
    <property type="match status" value="1"/>
</dbReference>
<sequence>AAIMDGASILGAFYRIIIPLSKPGIAAVSLFSFIASWSEFLLAYVLVTSNSKKTLPVVLAEEIIGFEMQWSGLLSMSVIVLIPIFFACLIFSKYLVEGLSSGAVKG</sequence>
<dbReference type="Pfam" id="PF00528">
    <property type="entry name" value="BPD_transp_1"/>
    <property type="match status" value="1"/>
</dbReference>
<keyword evidence="2" id="KW-0813">Transport</keyword>
<name>A0A382TQB5_9ZZZZ</name>
<keyword evidence="6 7" id="KW-0472">Membrane</keyword>
<dbReference type="Gene3D" id="1.10.3720.10">
    <property type="entry name" value="MetI-like"/>
    <property type="match status" value="1"/>
</dbReference>
<feature type="domain" description="ABC transmembrane type-1" evidence="8">
    <location>
        <begin position="1"/>
        <end position="91"/>
    </location>
</feature>
<organism evidence="9">
    <name type="scientific">marine metagenome</name>
    <dbReference type="NCBI Taxonomy" id="408172"/>
    <lineage>
        <taxon>unclassified sequences</taxon>
        <taxon>metagenomes</taxon>
        <taxon>ecological metagenomes</taxon>
    </lineage>
</organism>
<accession>A0A382TQB5</accession>
<dbReference type="InterPro" id="IPR000515">
    <property type="entry name" value="MetI-like"/>
</dbReference>
<dbReference type="GO" id="GO:0005886">
    <property type="term" value="C:plasma membrane"/>
    <property type="evidence" value="ECO:0007669"/>
    <property type="project" value="UniProtKB-SubCell"/>
</dbReference>
<keyword evidence="3" id="KW-1003">Cell membrane</keyword>
<feature type="transmembrane region" description="Helical" evidence="7">
    <location>
        <begin position="73"/>
        <end position="96"/>
    </location>
</feature>
<comment type="subcellular location">
    <subcellularLocation>
        <location evidence="1">Cell membrane</location>
        <topology evidence="1">Multi-pass membrane protein</topology>
    </subcellularLocation>
</comment>
<protein>
    <recommendedName>
        <fullName evidence="8">ABC transmembrane type-1 domain-containing protein</fullName>
    </recommendedName>
</protein>
<evidence type="ECO:0000256" key="2">
    <source>
        <dbReference type="ARBA" id="ARBA00022448"/>
    </source>
</evidence>
<evidence type="ECO:0000256" key="6">
    <source>
        <dbReference type="ARBA" id="ARBA00023136"/>
    </source>
</evidence>
<proteinExistence type="predicted"/>
<dbReference type="GO" id="GO:0055085">
    <property type="term" value="P:transmembrane transport"/>
    <property type="evidence" value="ECO:0007669"/>
    <property type="project" value="InterPro"/>
</dbReference>
<evidence type="ECO:0000256" key="3">
    <source>
        <dbReference type="ARBA" id="ARBA00022475"/>
    </source>
</evidence>
<feature type="non-terminal residue" evidence="9">
    <location>
        <position position="1"/>
    </location>
</feature>